<keyword evidence="2" id="KW-1133">Transmembrane helix</keyword>
<dbReference type="InterPro" id="IPR011042">
    <property type="entry name" value="6-blade_b-propeller_TolB-like"/>
</dbReference>
<feature type="region of interest" description="Disordered" evidence="1">
    <location>
        <begin position="408"/>
        <end position="428"/>
    </location>
</feature>
<sequence length="463" mass="51355">MKKCRKNFIHLSIAVIFGILFYSCKEKDGASETTADAPAGPVLFNDFAPKKGAVRTRLYIEGSNFGNDVNKIKVFIGEQELKVVGSNGKQIYCMIPRYTSSGKVKVVISRSSGESVEHIFPDEFQYAKSTAVGTLAGNVDENGNSSIIDGNFDEARFAYPAYITYEPESNALFVTELDRAVRRVDLETKTVSTLITNGQAGFTKMQTTTLSANTDTLFLTDDNQNLTARTKVAIAYSLRSENYRRVHPYLYDPAAYSCAPHPIHNNMFYNGYAGIAIKKAVFDPFLNELGPKELFKIGGNTNNSSLIFFHPTGNYAYIVSYGCIYKSLYDWTTRELQPPIIFAGSPTAKGDVDAIGTSARIERAYQGVFVKNPNYAGQADEYDFYFCDQYNQSIRTLAPTGVVSTFAGKGSPTPDGSKSGYIDGDPRKEARFADPTGIAYDEQRKIFYIAERNNKRIRTISIE</sequence>
<dbReference type="PANTHER" id="PTHR13833:SF71">
    <property type="entry name" value="NHL DOMAIN-CONTAINING PROTEIN"/>
    <property type="match status" value="1"/>
</dbReference>
<dbReference type="Gene3D" id="2.120.10.30">
    <property type="entry name" value="TolB, C-terminal domain"/>
    <property type="match status" value="1"/>
</dbReference>
<dbReference type="SUPFAM" id="SSF81296">
    <property type="entry name" value="E set domains"/>
    <property type="match status" value="1"/>
</dbReference>
<comment type="caution">
    <text evidence="4">The sequence shown here is derived from an EMBL/GenBank/DDBJ whole genome shotgun (WGS) entry which is preliminary data.</text>
</comment>
<dbReference type="Pfam" id="PF01833">
    <property type="entry name" value="TIG"/>
    <property type="match status" value="1"/>
</dbReference>
<dbReference type="InterPro" id="IPR002909">
    <property type="entry name" value="IPT_dom"/>
</dbReference>
<evidence type="ECO:0000313" key="5">
    <source>
        <dbReference type="Proteomes" id="UP000250831"/>
    </source>
</evidence>
<dbReference type="Gene3D" id="2.60.40.10">
    <property type="entry name" value="Immunoglobulins"/>
    <property type="match status" value="1"/>
</dbReference>
<dbReference type="PANTHER" id="PTHR13833">
    <property type="match status" value="1"/>
</dbReference>
<dbReference type="InterPro" id="IPR014756">
    <property type="entry name" value="Ig_E-set"/>
</dbReference>
<dbReference type="RefSeq" id="WP_108635208.1">
    <property type="nucleotide sequence ID" value="NZ_DAMCKI010000003.1"/>
</dbReference>
<gene>
    <name evidence="4" type="ORF">DCO56_18290</name>
</gene>
<dbReference type="CDD" id="cd00603">
    <property type="entry name" value="IPT_PCSR"/>
    <property type="match status" value="1"/>
</dbReference>
<keyword evidence="2" id="KW-0812">Transmembrane</keyword>
<name>A0A363NQ36_9SPHI</name>
<proteinExistence type="predicted"/>
<dbReference type="SUPFAM" id="SSF101898">
    <property type="entry name" value="NHL repeat"/>
    <property type="match status" value="1"/>
</dbReference>
<dbReference type="EMBL" id="QCXX01000005">
    <property type="protein sequence ID" value="PUV22873.1"/>
    <property type="molecule type" value="Genomic_DNA"/>
</dbReference>
<evidence type="ECO:0000256" key="1">
    <source>
        <dbReference type="SAM" id="MobiDB-lite"/>
    </source>
</evidence>
<feature type="transmembrane region" description="Helical" evidence="2">
    <location>
        <begin position="7"/>
        <end position="23"/>
    </location>
</feature>
<protein>
    <recommendedName>
        <fullName evidence="3">IPT/TIG domain-containing protein</fullName>
    </recommendedName>
</protein>
<accession>A0A363NQ36</accession>
<dbReference type="InterPro" id="IPR013783">
    <property type="entry name" value="Ig-like_fold"/>
</dbReference>
<evidence type="ECO:0000259" key="3">
    <source>
        <dbReference type="Pfam" id="PF01833"/>
    </source>
</evidence>
<reference evidence="4 5" key="1">
    <citation type="submission" date="2018-04" db="EMBL/GenBank/DDBJ databases">
        <title>Sphingobacterium sp. M46 Genome.</title>
        <authorList>
            <person name="Cheng J."/>
            <person name="Li Y."/>
        </authorList>
    </citation>
    <scope>NUCLEOTIDE SEQUENCE [LARGE SCALE GENOMIC DNA]</scope>
    <source>
        <strain evidence="4 5">M46</strain>
    </source>
</reference>
<keyword evidence="2" id="KW-0472">Membrane</keyword>
<evidence type="ECO:0000313" key="4">
    <source>
        <dbReference type="EMBL" id="PUV22873.1"/>
    </source>
</evidence>
<dbReference type="OrthoDB" id="791543at2"/>
<dbReference type="AlphaFoldDB" id="A0A363NQ36"/>
<feature type="domain" description="IPT/TIG" evidence="3">
    <location>
        <begin position="45"/>
        <end position="112"/>
    </location>
</feature>
<dbReference type="PROSITE" id="PS51257">
    <property type="entry name" value="PROKAR_LIPOPROTEIN"/>
    <property type="match status" value="1"/>
</dbReference>
<organism evidence="4 5">
    <name type="scientific">Sphingobacterium athyrii</name>
    <dbReference type="NCBI Taxonomy" id="2152717"/>
    <lineage>
        <taxon>Bacteria</taxon>
        <taxon>Pseudomonadati</taxon>
        <taxon>Bacteroidota</taxon>
        <taxon>Sphingobacteriia</taxon>
        <taxon>Sphingobacteriales</taxon>
        <taxon>Sphingobacteriaceae</taxon>
        <taxon>Sphingobacterium</taxon>
    </lineage>
</organism>
<keyword evidence="5" id="KW-1185">Reference proteome</keyword>
<dbReference type="Proteomes" id="UP000250831">
    <property type="component" value="Unassembled WGS sequence"/>
</dbReference>
<evidence type="ECO:0000256" key="2">
    <source>
        <dbReference type="SAM" id="Phobius"/>
    </source>
</evidence>